<feature type="region of interest" description="Disordered" evidence="1">
    <location>
        <begin position="173"/>
        <end position="209"/>
    </location>
</feature>
<keyword evidence="3" id="KW-1185">Reference proteome</keyword>
<sequence>MSRPRRLKRTIKHLTDKHGRSSNLQLVTSEPIPLITRLFDTDVTNQIPNFRTRPIVKRKILQEMQRWNVTNEDFNKMRRFYNITDPRLIALRTIRYAQYRTKQLQLFDNFEQNRPLNYAEQATRRDLQQGISPAFDEYLNAEFGSASFNLPGKLPKDWYLHVPFAEKSAVQIPQRMTTSSSTKVKTTTTSVSEVTSTSTPQRISSTTSP</sequence>
<name>A0A0C2D1P6_9BILA</name>
<reference evidence="2 3" key="1">
    <citation type="submission" date="2013-12" db="EMBL/GenBank/DDBJ databases">
        <title>Draft genome of the parsitic nematode Ancylostoma duodenale.</title>
        <authorList>
            <person name="Mitreva M."/>
        </authorList>
    </citation>
    <scope>NUCLEOTIDE SEQUENCE [LARGE SCALE GENOMIC DNA]</scope>
    <source>
        <strain evidence="2 3">Zhejiang</strain>
    </source>
</reference>
<dbReference type="Proteomes" id="UP000054047">
    <property type="component" value="Unassembled WGS sequence"/>
</dbReference>
<proteinExistence type="predicted"/>
<dbReference type="EMBL" id="KN736506">
    <property type="protein sequence ID" value="KIH55937.1"/>
    <property type="molecule type" value="Genomic_DNA"/>
</dbReference>
<dbReference type="OrthoDB" id="5875288at2759"/>
<evidence type="ECO:0000313" key="3">
    <source>
        <dbReference type="Proteomes" id="UP000054047"/>
    </source>
</evidence>
<evidence type="ECO:0000256" key="1">
    <source>
        <dbReference type="SAM" id="MobiDB-lite"/>
    </source>
</evidence>
<accession>A0A0C2D1P6</accession>
<protein>
    <submittedName>
        <fullName evidence="2">Uncharacterized protein</fullName>
    </submittedName>
</protein>
<dbReference type="AlphaFoldDB" id="A0A0C2D1P6"/>
<evidence type="ECO:0000313" key="2">
    <source>
        <dbReference type="EMBL" id="KIH55937.1"/>
    </source>
</evidence>
<feature type="compositionally biased region" description="Polar residues" evidence="1">
    <location>
        <begin position="200"/>
        <end position="209"/>
    </location>
</feature>
<feature type="compositionally biased region" description="Low complexity" evidence="1">
    <location>
        <begin position="177"/>
        <end position="199"/>
    </location>
</feature>
<gene>
    <name evidence="2" type="ORF">ANCDUO_13892</name>
</gene>
<organism evidence="2 3">
    <name type="scientific">Ancylostoma duodenale</name>
    <dbReference type="NCBI Taxonomy" id="51022"/>
    <lineage>
        <taxon>Eukaryota</taxon>
        <taxon>Metazoa</taxon>
        <taxon>Ecdysozoa</taxon>
        <taxon>Nematoda</taxon>
        <taxon>Chromadorea</taxon>
        <taxon>Rhabditida</taxon>
        <taxon>Rhabditina</taxon>
        <taxon>Rhabditomorpha</taxon>
        <taxon>Strongyloidea</taxon>
        <taxon>Ancylostomatidae</taxon>
        <taxon>Ancylostomatinae</taxon>
        <taxon>Ancylostoma</taxon>
    </lineage>
</organism>